<keyword evidence="6" id="KW-1185">Reference proteome</keyword>
<accession>A0A917LSW8</accession>
<dbReference type="PRINTS" id="PR00598">
    <property type="entry name" value="HTHMARR"/>
</dbReference>
<name>A0A917LSW8_9BACL</name>
<keyword evidence="2" id="KW-0238">DNA-binding</keyword>
<dbReference type="InterPro" id="IPR022689">
    <property type="entry name" value="Iron_dep_repressor"/>
</dbReference>
<dbReference type="InterPro" id="IPR000835">
    <property type="entry name" value="HTH_MarR-typ"/>
</dbReference>
<evidence type="ECO:0000256" key="2">
    <source>
        <dbReference type="ARBA" id="ARBA00023125"/>
    </source>
</evidence>
<dbReference type="PANTHER" id="PTHR42756">
    <property type="entry name" value="TRANSCRIPTIONAL REGULATOR, MARR"/>
    <property type="match status" value="1"/>
</dbReference>
<dbReference type="Proteomes" id="UP000600247">
    <property type="component" value="Unassembled WGS sequence"/>
</dbReference>
<dbReference type="InterPro" id="IPR036388">
    <property type="entry name" value="WH-like_DNA-bd_sf"/>
</dbReference>
<evidence type="ECO:0000256" key="3">
    <source>
        <dbReference type="ARBA" id="ARBA00023163"/>
    </source>
</evidence>
<protein>
    <submittedName>
        <fullName evidence="5">Transcriptional regulator</fullName>
    </submittedName>
</protein>
<evidence type="ECO:0000313" key="5">
    <source>
        <dbReference type="EMBL" id="GGG54922.1"/>
    </source>
</evidence>
<gene>
    <name evidence="5" type="ORF">GCM10010918_04730</name>
</gene>
<keyword evidence="1" id="KW-0805">Transcription regulation</keyword>
<comment type="caution">
    <text evidence="5">The sequence shown here is derived from an EMBL/GenBank/DDBJ whole genome shotgun (WGS) entry which is preliminary data.</text>
</comment>
<dbReference type="SMART" id="SM00347">
    <property type="entry name" value="HTH_MARR"/>
    <property type="match status" value="1"/>
</dbReference>
<dbReference type="GO" id="GO:0003700">
    <property type="term" value="F:DNA-binding transcription factor activity"/>
    <property type="evidence" value="ECO:0007669"/>
    <property type="project" value="InterPro"/>
</dbReference>
<dbReference type="EMBL" id="BMHY01000001">
    <property type="protein sequence ID" value="GGG54922.1"/>
    <property type="molecule type" value="Genomic_DNA"/>
</dbReference>
<dbReference type="Pfam" id="PF12802">
    <property type="entry name" value="MarR_2"/>
    <property type="match status" value="1"/>
</dbReference>
<dbReference type="Gene3D" id="1.10.10.10">
    <property type="entry name" value="Winged helix-like DNA-binding domain superfamily/Winged helix DNA-binding domain"/>
    <property type="match status" value="1"/>
</dbReference>
<dbReference type="GO" id="GO:0046914">
    <property type="term" value="F:transition metal ion binding"/>
    <property type="evidence" value="ECO:0007669"/>
    <property type="project" value="InterPro"/>
</dbReference>
<evidence type="ECO:0000313" key="6">
    <source>
        <dbReference type="Proteomes" id="UP000600247"/>
    </source>
</evidence>
<dbReference type="AlphaFoldDB" id="A0A917LSW8"/>
<dbReference type="GO" id="GO:0003677">
    <property type="term" value="F:DNA binding"/>
    <property type="evidence" value="ECO:0007669"/>
    <property type="project" value="UniProtKB-KW"/>
</dbReference>
<sequence length="155" mass="18137">MTDENYDFVTRMMEAFQRFGKAEWRKQSMWGIKASEVRVLLCIIDNARKNKTGATVSEISKRLLVTSPTVTQMANSLIAQGYIEREADQNDRRIFYLKLTEKGDEIAQKLKERYQSFFAGLIEHLGHEQSENLIQILDQVFQYTDQAQKEYKDDL</sequence>
<organism evidence="5 6">
    <name type="scientific">Paenibacillus radicis</name>
    <name type="common">ex Gao et al. 2016</name>
    <dbReference type="NCBI Taxonomy" id="1737354"/>
    <lineage>
        <taxon>Bacteria</taxon>
        <taxon>Bacillati</taxon>
        <taxon>Bacillota</taxon>
        <taxon>Bacilli</taxon>
        <taxon>Bacillales</taxon>
        <taxon>Paenibacillaceae</taxon>
        <taxon>Paenibacillus</taxon>
    </lineage>
</organism>
<evidence type="ECO:0000259" key="4">
    <source>
        <dbReference type="PROSITE" id="PS50995"/>
    </source>
</evidence>
<reference evidence="5 6" key="1">
    <citation type="journal article" date="2014" name="Int. J. Syst. Evol. Microbiol.">
        <title>Complete genome sequence of Corynebacterium casei LMG S-19264T (=DSM 44701T), isolated from a smear-ripened cheese.</title>
        <authorList>
            <consortium name="US DOE Joint Genome Institute (JGI-PGF)"/>
            <person name="Walter F."/>
            <person name="Albersmeier A."/>
            <person name="Kalinowski J."/>
            <person name="Ruckert C."/>
        </authorList>
    </citation>
    <scope>NUCLEOTIDE SEQUENCE [LARGE SCALE GENOMIC DNA]</scope>
    <source>
        <strain evidence="5 6">CGMCC 1.15286</strain>
    </source>
</reference>
<proteinExistence type="predicted"/>
<dbReference type="InterPro" id="IPR036390">
    <property type="entry name" value="WH_DNA-bd_sf"/>
</dbReference>
<keyword evidence="3" id="KW-0804">Transcription</keyword>
<dbReference type="PANTHER" id="PTHR42756:SF1">
    <property type="entry name" value="TRANSCRIPTIONAL REPRESSOR OF EMRAB OPERON"/>
    <property type="match status" value="1"/>
</dbReference>
<dbReference type="SMART" id="SM00529">
    <property type="entry name" value="HTH_DTXR"/>
    <property type="match status" value="1"/>
</dbReference>
<dbReference type="RefSeq" id="WP_188887322.1">
    <property type="nucleotide sequence ID" value="NZ_BMHY01000001.1"/>
</dbReference>
<dbReference type="SUPFAM" id="SSF46785">
    <property type="entry name" value="Winged helix' DNA-binding domain"/>
    <property type="match status" value="1"/>
</dbReference>
<evidence type="ECO:0000256" key="1">
    <source>
        <dbReference type="ARBA" id="ARBA00023015"/>
    </source>
</evidence>
<dbReference type="PROSITE" id="PS50995">
    <property type="entry name" value="HTH_MARR_2"/>
    <property type="match status" value="1"/>
</dbReference>
<feature type="domain" description="HTH marR-type" evidence="4">
    <location>
        <begin position="5"/>
        <end position="142"/>
    </location>
</feature>